<organism evidence="1 2">
    <name type="scientific">Planococcus shixiaomingii</name>
    <dbReference type="NCBI Taxonomy" id="3058393"/>
    <lineage>
        <taxon>Bacteria</taxon>
        <taxon>Bacillati</taxon>
        <taxon>Bacillota</taxon>
        <taxon>Bacilli</taxon>
        <taxon>Bacillales</taxon>
        <taxon>Caryophanaceae</taxon>
        <taxon>Planococcus</taxon>
    </lineage>
</organism>
<evidence type="ECO:0000313" key="2">
    <source>
        <dbReference type="Proteomes" id="UP001172055"/>
    </source>
</evidence>
<dbReference type="EMBL" id="JAUJWV010000001">
    <property type="protein sequence ID" value="MDN7242212.1"/>
    <property type="molecule type" value="Genomic_DNA"/>
</dbReference>
<name>A0ABT8N3H5_9BACL</name>
<keyword evidence="2" id="KW-1185">Reference proteome</keyword>
<proteinExistence type="predicted"/>
<dbReference type="RefSeq" id="WP_301723721.1">
    <property type="nucleotide sequence ID" value="NZ_JAUJWV010000001.1"/>
</dbReference>
<protein>
    <submittedName>
        <fullName evidence="1">Uncharacterized protein</fullName>
    </submittedName>
</protein>
<gene>
    <name evidence="1" type="ORF">QWY14_10400</name>
</gene>
<sequence>MIYEELAENLLFIVKNKNLNSTFTWYENFGFTYRKNYTGDMARPYKGKVSQKQGYFDFVIHAGTWKNINHHSFLEEILKYSKLESCEYIWAGESPLHISENKKEKELLITLALLMFEQEVNWGNESWQRKSNFCPDYNFPFLQRPRDMLMGFISMAFVNESVNVIPDWKERNGIKSSPTFKKKFNYYDEWFKSHFLQYQDDKRALPLMYSFKGKFLEALKSVADNPKYSSSPLCFICNKELSNTVADYCLKNSFKFNGLLYCFEHQREI</sequence>
<comment type="caution">
    <text evidence="1">The sequence shown here is derived from an EMBL/GenBank/DDBJ whole genome shotgun (WGS) entry which is preliminary data.</text>
</comment>
<evidence type="ECO:0000313" key="1">
    <source>
        <dbReference type="EMBL" id="MDN7242212.1"/>
    </source>
</evidence>
<reference evidence="1 2" key="1">
    <citation type="submission" date="2023-06" db="EMBL/GenBank/DDBJ databases">
        <title>Novel species in genus Planococcus.</title>
        <authorList>
            <person name="Ning S."/>
        </authorList>
    </citation>
    <scope>NUCLEOTIDE SEQUENCE [LARGE SCALE GENOMIC DNA]</scope>
    <source>
        <strain evidence="1 2">N028</strain>
    </source>
</reference>
<accession>A0ABT8N3H5</accession>
<dbReference type="Proteomes" id="UP001172055">
    <property type="component" value="Unassembled WGS sequence"/>
</dbReference>